<dbReference type="InterPro" id="IPR028002">
    <property type="entry name" value="Myb_DNA-bind_5"/>
</dbReference>
<sequence>MRVTTSHWQLFLELAEQFPALITSKFNGPQGKAQGNELWKTVAARLNGLGYGEKTILEWRRALTDWKSKVKVKASKLRCSLTLTGGGSCDTPPLTGLEEKLLGLMGRKCLEGDEVKELGQCVPQMVEMSNESNLDFEIFAEPLAEADYFSEHNYSSLDIALPSKGKNILKRKFPADVSSPSTSKVPDNVPFIESTISNKHININMTHKGPGPIIKKNPISTPSRNIPLPSRNINESSMSSGAEQKRRKISAIPKIGKTLENMTADSLEIFKEIAKNTENISKNSTRIADSLEELVLYFKNS</sequence>
<keyword evidence="9" id="KW-1185">Reference proteome</keyword>
<dbReference type="AlphaFoldDB" id="A0A9P0CNJ9"/>
<dbReference type="Pfam" id="PF13873">
    <property type="entry name" value="Myb_DNA-bind_5"/>
    <property type="match status" value="1"/>
</dbReference>
<protein>
    <recommendedName>
        <fullName evidence="2">Regulatory protein zeste</fullName>
    </recommendedName>
</protein>
<dbReference type="GO" id="GO:0005634">
    <property type="term" value="C:nucleus"/>
    <property type="evidence" value="ECO:0007669"/>
    <property type="project" value="TreeGrafter"/>
</dbReference>
<reference evidence="8" key="1">
    <citation type="submission" date="2022-01" db="EMBL/GenBank/DDBJ databases">
        <authorList>
            <person name="King R."/>
        </authorList>
    </citation>
    <scope>NUCLEOTIDE SEQUENCE</scope>
</reference>
<evidence type="ECO:0000256" key="4">
    <source>
        <dbReference type="ARBA" id="ARBA00023163"/>
    </source>
</evidence>
<evidence type="ECO:0000256" key="6">
    <source>
        <dbReference type="SAM" id="MobiDB-lite"/>
    </source>
</evidence>
<evidence type="ECO:0000256" key="5">
    <source>
        <dbReference type="ARBA" id="ARBA00025466"/>
    </source>
</evidence>
<evidence type="ECO:0000256" key="1">
    <source>
        <dbReference type="ARBA" id="ARBA00011764"/>
    </source>
</evidence>
<keyword evidence="4" id="KW-0804">Transcription</keyword>
<dbReference type="PANTHER" id="PTHR23098:SF16">
    <property type="entry name" value="REGULATORY PROTEIN ZESTE"/>
    <property type="match status" value="1"/>
</dbReference>
<gene>
    <name evidence="8" type="ORF">PSYICH_LOCUS6248</name>
</gene>
<dbReference type="OrthoDB" id="6778529at2759"/>
<dbReference type="PANTHER" id="PTHR23098">
    <property type="entry name" value="AGAP001331-PA-RELATED"/>
    <property type="match status" value="1"/>
</dbReference>
<evidence type="ECO:0000313" key="8">
    <source>
        <dbReference type="EMBL" id="CAH1105449.1"/>
    </source>
</evidence>
<evidence type="ECO:0000256" key="2">
    <source>
        <dbReference type="ARBA" id="ARBA00016807"/>
    </source>
</evidence>
<feature type="region of interest" description="Disordered" evidence="6">
    <location>
        <begin position="227"/>
        <end position="246"/>
    </location>
</feature>
<accession>A0A9P0CNJ9</accession>
<organism evidence="8 9">
    <name type="scientific">Psylliodes chrysocephalus</name>
    <dbReference type="NCBI Taxonomy" id="3402493"/>
    <lineage>
        <taxon>Eukaryota</taxon>
        <taxon>Metazoa</taxon>
        <taxon>Ecdysozoa</taxon>
        <taxon>Arthropoda</taxon>
        <taxon>Hexapoda</taxon>
        <taxon>Insecta</taxon>
        <taxon>Pterygota</taxon>
        <taxon>Neoptera</taxon>
        <taxon>Endopterygota</taxon>
        <taxon>Coleoptera</taxon>
        <taxon>Polyphaga</taxon>
        <taxon>Cucujiformia</taxon>
        <taxon>Chrysomeloidea</taxon>
        <taxon>Chrysomelidae</taxon>
        <taxon>Galerucinae</taxon>
        <taxon>Alticini</taxon>
        <taxon>Psylliodes</taxon>
    </lineage>
</organism>
<dbReference type="EMBL" id="OV651831">
    <property type="protein sequence ID" value="CAH1105449.1"/>
    <property type="molecule type" value="Genomic_DNA"/>
</dbReference>
<evidence type="ECO:0000256" key="3">
    <source>
        <dbReference type="ARBA" id="ARBA00023015"/>
    </source>
</evidence>
<proteinExistence type="predicted"/>
<comment type="function">
    <text evidence="5">Involved in transvection phenomena (= synapsis-dependent gene expression), where the synaptic pairing of chromosomes carrying genes with which zeste interacts influences the expression of these genes. Zeste binds to DNA and stimulates transcription from a nearby promoter.</text>
</comment>
<feature type="domain" description="Myb/SANT-like DNA-binding" evidence="7">
    <location>
        <begin position="4"/>
        <end position="75"/>
    </location>
</feature>
<comment type="subunit">
    <text evidence="1">Self-associates forming complexes of several hundred monomers.</text>
</comment>
<dbReference type="Proteomes" id="UP001153636">
    <property type="component" value="Chromosome 19"/>
</dbReference>
<evidence type="ECO:0000259" key="7">
    <source>
        <dbReference type="Pfam" id="PF13873"/>
    </source>
</evidence>
<name>A0A9P0CNJ9_9CUCU</name>
<evidence type="ECO:0000313" key="9">
    <source>
        <dbReference type="Proteomes" id="UP001153636"/>
    </source>
</evidence>
<keyword evidence="3" id="KW-0805">Transcription regulation</keyword>
<feature type="compositionally biased region" description="Polar residues" evidence="6">
    <location>
        <begin position="231"/>
        <end position="242"/>
    </location>
</feature>